<dbReference type="Proteomes" id="UP001185927">
    <property type="component" value="Unassembled WGS sequence"/>
</dbReference>
<name>A0ABU4C3J5_RHOGO</name>
<evidence type="ECO:0000313" key="2">
    <source>
        <dbReference type="EMBL" id="MDV6271077.1"/>
    </source>
</evidence>
<evidence type="ECO:0000313" key="3">
    <source>
        <dbReference type="Proteomes" id="UP001185927"/>
    </source>
</evidence>
<gene>
    <name evidence="2" type="ORF">R3Q16_31100</name>
</gene>
<sequence length="222" mass="24214">MSANKFDTSIVPDTEHQPLTRDAVRAIVSEEIGKVCDLLGGRQLHPGHQNPRLKVSQSRLQVEALRVAVKEFRLKFHRLRLQVQECEANGTCDRTVAASFGEFGQNLDDLLLKCVGDWVDLFGRVDGEQVANAHETSPSVDDAGAHSVGEAESAGSASANPAGKVTDPAVSFRFDPALDMIVLSIDGEDDIYLPYTTAIAASRELSAELRIQAFTRRNRRTA</sequence>
<comment type="caution">
    <text evidence="2">The sequence shown here is derived from an EMBL/GenBank/DDBJ whole genome shotgun (WGS) entry which is preliminary data.</text>
</comment>
<protein>
    <submittedName>
        <fullName evidence="2">Uncharacterized protein</fullName>
    </submittedName>
</protein>
<accession>A0ABU4C3J5</accession>
<reference evidence="2 3" key="1">
    <citation type="submission" date="2023-10" db="EMBL/GenBank/DDBJ databases">
        <title>Development of a sustainable strategy for remediation of hydrocarbon-contaminated territories based on the waste exchange concept.</title>
        <authorList>
            <person name="Krivoruchko A."/>
        </authorList>
    </citation>
    <scope>NUCLEOTIDE SEQUENCE [LARGE SCALE GENOMIC DNA]</scope>
    <source>
        <strain evidence="2 3">IEGM 1203</strain>
    </source>
</reference>
<dbReference type="EMBL" id="JAWLKB010000031">
    <property type="protein sequence ID" value="MDV6271077.1"/>
    <property type="molecule type" value="Genomic_DNA"/>
</dbReference>
<keyword evidence="3" id="KW-1185">Reference proteome</keyword>
<feature type="compositionally biased region" description="Low complexity" evidence="1">
    <location>
        <begin position="145"/>
        <end position="163"/>
    </location>
</feature>
<organism evidence="2 3">
    <name type="scientific">Rhodococcus globerulus</name>
    <dbReference type="NCBI Taxonomy" id="33008"/>
    <lineage>
        <taxon>Bacteria</taxon>
        <taxon>Bacillati</taxon>
        <taxon>Actinomycetota</taxon>
        <taxon>Actinomycetes</taxon>
        <taxon>Mycobacteriales</taxon>
        <taxon>Nocardiaceae</taxon>
        <taxon>Rhodococcus</taxon>
    </lineage>
</organism>
<feature type="region of interest" description="Disordered" evidence="1">
    <location>
        <begin position="132"/>
        <end position="163"/>
    </location>
</feature>
<evidence type="ECO:0000256" key="1">
    <source>
        <dbReference type="SAM" id="MobiDB-lite"/>
    </source>
</evidence>
<proteinExistence type="predicted"/>